<dbReference type="PROSITE" id="PS50977">
    <property type="entry name" value="HTH_TETR_2"/>
    <property type="match status" value="1"/>
</dbReference>
<keyword evidence="5" id="KW-1133">Transmembrane helix</keyword>
<dbReference type="Gene3D" id="1.10.357.10">
    <property type="entry name" value="Tetracycline Repressor, domain 2"/>
    <property type="match status" value="1"/>
</dbReference>
<evidence type="ECO:0000256" key="5">
    <source>
        <dbReference type="SAM" id="Phobius"/>
    </source>
</evidence>
<evidence type="ECO:0000256" key="4">
    <source>
        <dbReference type="PROSITE-ProRule" id="PRU00335"/>
    </source>
</evidence>
<organism evidence="7 8">
    <name type="scientific">Micromonospora sicca</name>
    <dbReference type="NCBI Taxonomy" id="2202420"/>
    <lineage>
        <taxon>Bacteria</taxon>
        <taxon>Bacillati</taxon>
        <taxon>Actinomycetota</taxon>
        <taxon>Actinomycetes</taxon>
        <taxon>Micromonosporales</taxon>
        <taxon>Micromonosporaceae</taxon>
        <taxon>Micromonospora</taxon>
    </lineage>
</organism>
<keyword evidence="5" id="KW-0812">Transmembrane</keyword>
<protein>
    <submittedName>
        <fullName evidence="7">TetR/AcrR family transcriptional regulator</fullName>
    </submittedName>
</protein>
<dbReference type="SUPFAM" id="SSF48498">
    <property type="entry name" value="Tetracyclin repressor-like, C-terminal domain"/>
    <property type="match status" value="1"/>
</dbReference>
<dbReference type="EMBL" id="QGKS01000182">
    <property type="protein sequence ID" value="PWR15487.1"/>
    <property type="molecule type" value="Genomic_DNA"/>
</dbReference>
<dbReference type="Proteomes" id="UP000246050">
    <property type="component" value="Unassembled WGS sequence"/>
</dbReference>
<evidence type="ECO:0000256" key="3">
    <source>
        <dbReference type="ARBA" id="ARBA00023163"/>
    </source>
</evidence>
<dbReference type="InterPro" id="IPR009057">
    <property type="entry name" value="Homeodomain-like_sf"/>
</dbReference>
<dbReference type="InterPro" id="IPR036271">
    <property type="entry name" value="Tet_transcr_reg_TetR-rel_C_sf"/>
</dbReference>
<dbReference type="GO" id="GO:0003677">
    <property type="term" value="F:DNA binding"/>
    <property type="evidence" value="ECO:0007669"/>
    <property type="project" value="UniProtKB-UniRule"/>
</dbReference>
<keyword evidence="2 4" id="KW-0238">DNA-binding</keyword>
<dbReference type="PANTHER" id="PTHR47506">
    <property type="entry name" value="TRANSCRIPTIONAL REGULATORY PROTEIN"/>
    <property type="match status" value="1"/>
</dbReference>
<feature type="DNA-binding region" description="H-T-H motif" evidence="4">
    <location>
        <begin position="18"/>
        <end position="37"/>
    </location>
</feature>
<dbReference type="AlphaFoldDB" id="A0A317DLI4"/>
<dbReference type="PANTHER" id="PTHR47506:SF3">
    <property type="entry name" value="HTH-TYPE TRANSCRIPTIONAL REGULATOR LMRA"/>
    <property type="match status" value="1"/>
</dbReference>
<keyword evidence="5" id="KW-0472">Membrane</keyword>
<evidence type="ECO:0000313" key="7">
    <source>
        <dbReference type="EMBL" id="PWR15487.1"/>
    </source>
</evidence>
<proteinExistence type="predicted"/>
<dbReference type="InterPro" id="IPR011075">
    <property type="entry name" value="TetR_C"/>
</dbReference>
<reference evidence="7 8" key="1">
    <citation type="submission" date="2018-05" db="EMBL/GenBank/DDBJ databases">
        <title>Micromonosporas from Atacama Desert.</title>
        <authorList>
            <person name="Carro L."/>
            <person name="Golinska P."/>
            <person name="Klenk H.-P."/>
            <person name="Goodfellow M."/>
        </authorList>
    </citation>
    <scope>NUCLEOTIDE SEQUENCE [LARGE SCALE GENOMIC DNA]</scope>
    <source>
        <strain evidence="7 8">4G51</strain>
    </source>
</reference>
<keyword evidence="1" id="KW-0805">Transcription regulation</keyword>
<sequence>MVRAATELILERGVGGMTLDEIRAGTATSKSQLFHYFPDGKRDLVAAIADFQSSRVLEAQRPWLDQLDSWDSWQGWRDAVVTHYRNLTHKYCSITALVNELTPADPQLAATVGARADRWYDHWAAGVRRMRAKGLIRPDADPERLAMMIFTALQGGLLVMQAKDSIPDVQYDKRLARFVLLERVIGVIFAAVGVMFLIVFAYGIVSGEPLPSSR</sequence>
<feature type="domain" description="HTH tetR-type" evidence="6">
    <location>
        <begin position="1"/>
        <end position="55"/>
    </location>
</feature>
<dbReference type="SUPFAM" id="SSF46689">
    <property type="entry name" value="Homeodomain-like"/>
    <property type="match status" value="1"/>
</dbReference>
<name>A0A317DLI4_9ACTN</name>
<accession>A0A317DLI4</accession>
<gene>
    <name evidence="7" type="ORF">DKT69_10820</name>
</gene>
<evidence type="ECO:0000256" key="1">
    <source>
        <dbReference type="ARBA" id="ARBA00023015"/>
    </source>
</evidence>
<dbReference type="InterPro" id="IPR001647">
    <property type="entry name" value="HTH_TetR"/>
</dbReference>
<comment type="caution">
    <text evidence="7">The sequence shown here is derived from an EMBL/GenBank/DDBJ whole genome shotgun (WGS) entry which is preliminary data.</text>
</comment>
<evidence type="ECO:0000256" key="2">
    <source>
        <dbReference type="ARBA" id="ARBA00023125"/>
    </source>
</evidence>
<evidence type="ECO:0000313" key="8">
    <source>
        <dbReference type="Proteomes" id="UP000246050"/>
    </source>
</evidence>
<evidence type="ECO:0000259" key="6">
    <source>
        <dbReference type="PROSITE" id="PS50977"/>
    </source>
</evidence>
<feature type="transmembrane region" description="Helical" evidence="5">
    <location>
        <begin position="184"/>
        <end position="205"/>
    </location>
</feature>
<dbReference type="Pfam" id="PF00440">
    <property type="entry name" value="TetR_N"/>
    <property type="match status" value="1"/>
</dbReference>
<dbReference type="Pfam" id="PF16925">
    <property type="entry name" value="TetR_C_13"/>
    <property type="match status" value="1"/>
</dbReference>
<keyword evidence="3" id="KW-0804">Transcription</keyword>